<dbReference type="STRING" id="1434232.MAIT1_05258"/>
<dbReference type="PANTHER" id="PTHR30469">
    <property type="entry name" value="MULTIDRUG RESISTANCE PROTEIN MDTA"/>
    <property type="match status" value="1"/>
</dbReference>
<reference evidence="1 2" key="1">
    <citation type="journal article" date="2016" name="BMC Genomics">
        <title>Combined genomic and structural analyses of a cultured magnetotactic bacterium reveals its niche adaptation to a dynamic environment.</title>
        <authorList>
            <person name="Araujo A.C."/>
            <person name="Morillo V."/>
            <person name="Cypriano J."/>
            <person name="Teixeira L.C."/>
            <person name="Leao P."/>
            <person name="Lyra S."/>
            <person name="Almeida L.G."/>
            <person name="Bazylinski D.A."/>
            <person name="Vasconcellos A.T."/>
            <person name="Abreu F."/>
            <person name="Lins U."/>
        </authorList>
    </citation>
    <scope>NUCLEOTIDE SEQUENCE [LARGE SCALE GENOMIC DNA]</scope>
    <source>
        <strain evidence="1 2">IT-1</strain>
    </source>
</reference>
<dbReference type="Gene3D" id="2.40.50.100">
    <property type="match status" value="1"/>
</dbReference>
<dbReference type="EMBL" id="LVJN01000019">
    <property type="protein sequence ID" value="OSM04062.1"/>
    <property type="molecule type" value="Genomic_DNA"/>
</dbReference>
<evidence type="ECO:0000313" key="1">
    <source>
        <dbReference type="EMBL" id="OSM04062.1"/>
    </source>
</evidence>
<dbReference type="PANTHER" id="PTHR30469:SF38">
    <property type="entry name" value="HLYD FAMILY SECRETION PROTEIN"/>
    <property type="match status" value="1"/>
</dbReference>
<dbReference type="Proteomes" id="UP000194003">
    <property type="component" value="Unassembled WGS sequence"/>
</dbReference>
<dbReference type="GO" id="GO:0015562">
    <property type="term" value="F:efflux transmembrane transporter activity"/>
    <property type="evidence" value="ECO:0007669"/>
    <property type="project" value="InterPro"/>
</dbReference>
<proteinExistence type="predicted"/>
<gene>
    <name evidence="1" type="ORF">MAIT1_05258</name>
</gene>
<comment type="caution">
    <text evidence="1">The sequence shown here is derived from an EMBL/GenBank/DDBJ whole genome shotgun (WGS) entry which is preliminary data.</text>
</comment>
<keyword evidence="2" id="KW-1185">Reference proteome</keyword>
<name>A0A1Y2K6T6_9PROT</name>
<dbReference type="Gene3D" id="1.10.287.470">
    <property type="entry name" value="Helix hairpin bin"/>
    <property type="match status" value="1"/>
</dbReference>
<dbReference type="SUPFAM" id="SSF111369">
    <property type="entry name" value="HlyD-like secretion proteins"/>
    <property type="match status" value="1"/>
</dbReference>
<sequence>MTEILVEDGEPVRKGQVIARLDPFTAQQRLLQNREALRVAEQALKRAQSLVKREIASQERLDQAELNLVQQRTALREAQEHLSRHTLRAPAAGRILLVHAEHPGPVAVTTPIVAFKADDAPWRASIRLTAAQAAAVDPAAPVAIAFPTLPGAEPMTGRVTEIARASEESGFF</sequence>
<dbReference type="AlphaFoldDB" id="A0A1Y2K6T6"/>
<dbReference type="GO" id="GO:1990281">
    <property type="term" value="C:efflux pump complex"/>
    <property type="evidence" value="ECO:0007669"/>
    <property type="project" value="TreeGrafter"/>
</dbReference>
<protein>
    <submittedName>
        <fullName evidence="1">Putative cation efflux system protein</fullName>
    </submittedName>
</protein>
<dbReference type="Gene3D" id="2.40.30.170">
    <property type="match status" value="1"/>
</dbReference>
<accession>A0A1Y2K6T6</accession>
<organism evidence="1 2">
    <name type="scientific">Magnetofaba australis IT-1</name>
    <dbReference type="NCBI Taxonomy" id="1434232"/>
    <lineage>
        <taxon>Bacteria</taxon>
        <taxon>Pseudomonadati</taxon>
        <taxon>Pseudomonadota</taxon>
        <taxon>Magnetococcia</taxon>
        <taxon>Magnetococcales</taxon>
        <taxon>Magnetococcaceae</taxon>
        <taxon>Magnetofaba</taxon>
    </lineage>
</organism>
<evidence type="ECO:0000313" key="2">
    <source>
        <dbReference type="Proteomes" id="UP000194003"/>
    </source>
</evidence>